<gene>
    <name evidence="1" type="ORF">SAMN04487945_0325</name>
</gene>
<dbReference type="PANTHER" id="PTHR17985:SF8">
    <property type="entry name" value="TRANSPORT AND GOLGI ORGANIZATION PROTEIN 2 HOMOLOG"/>
    <property type="match status" value="1"/>
</dbReference>
<keyword evidence="2" id="KW-1185">Reference proteome</keyword>
<proteinExistence type="predicted"/>
<sequence length="229" mass="24504">MCTLAFAWREFEDAPLVVAANRDEALGRPAEPPAVRPDHPGILMPRDGEAGGTWMGVTDDGLFVGITNRRADVEGDRSRGLLVRDALGAESATEAAELVARELDERPYSGFNLVLADSEDCLLSVWDGSLERHELDPGVHVVVNAGFDEGTEKSRDVRAPLTGHESTAEWLSAAKSALRSHETGACVHRDGYGTRSSSLVTLAADGSVAYEFADGPPCEAAYEPVNDQL</sequence>
<dbReference type="OrthoDB" id="312503at2157"/>
<evidence type="ECO:0000313" key="2">
    <source>
        <dbReference type="Proteomes" id="UP000198518"/>
    </source>
</evidence>
<reference evidence="1 2" key="1">
    <citation type="submission" date="2016-10" db="EMBL/GenBank/DDBJ databases">
        <authorList>
            <person name="de Groot N.N."/>
        </authorList>
    </citation>
    <scope>NUCLEOTIDE SEQUENCE [LARGE SCALE GENOMIC DNA]</scope>
    <source>
        <strain evidence="1 2">CGMCC 1.5337</strain>
    </source>
</reference>
<dbReference type="STRING" id="355548.SAMN04487945_0325"/>
<dbReference type="Proteomes" id="UP000198518">
    <property type="component" value="Unassembled WGS sequence"/>
</dbReference>
<dbReference type="Gene3D" id="3.60.60.10">
    <property type="entry name" value="Penicillin V Acylase, Chain A"/>
    <property type="match status" value="1"/>
</dbReference>
<organism evidence="1 2">
    <name type="scientific">Halobacterium jilantaiense</name>
    <dbReference type="NCBI Taxonomy" id="355548"/>
    <lineage>
        <taxon>Archaea</taxon>
        <taxon>Methanobacteriati</taxon>
        <taxon>Methanobacteriota</taxon>
        <taxon>Stenosarchaea group</taxon>
        <taxon>Halobacteria</taxon>
        <taxon>Halobacteriales</taxon>
        <taxon>Halobacteriaceae</taxon>
        <taxon>Halobacterium</taxon>
    </lineage>
</organism>
<protein>
    <submittedName>
        <fullName evidence="1">Uncharacterized conserved protein, contains NRDE domain</fullName>
    </submittedName>
</protein>
<dbReference type="PANTHER" id="PTHR17985">
    <property type="entry name" value="SER/THR-RICH PROTEIN T10 IN DGCR REGION"/>
    <property type="match status" value="1"/>
</dbReference>
<dbReference type="EMBL" id="FOJA01000001">
    <property type="protein sequence ID" value="SEV91450.1"/>
    <property type="molecule type" value="Genomic_DNA"/>
</dbReference>
<dbReference type="InterPro" id="IPR008551">
    <property type="entry name" value="TANGO2"/>
</dbReference>
<evidence type="ECO:0000313" key="1">
    <source>
        <dbReference type="EMBL" id="SEV91450.1"/>
    </source>
</evidence>
<accession>A0A1I0MS05</accession>
<dbReference type="Pfam" id="PF05742">
    <property type="entry name" value="TANGO2"/>
    <property type="match status" value="1"/>
</dbReference>
<dbReference type="RefSeq" id="WP_089667419.1">
    <property type="nucleotide sequence ID" value="NZ_FOJA01000001.1"/>
</dbReference>
<dbReference type="AlphaFoldDB" id="A0A1I0MS05"/>
<name>A0A1I0MS05_9EURY</name>